<organism evidence="2">
    <name type="scientific">Rhizophora mucronata</name>
    <name type="common">Asiatic mangrove</name>
    <dbReference type="NCBI Taxonomy" id="61149"/>
    <lineage>
        <taxon>Eukaryota</taxon>
        <taxon>Viridiplantae</taxon>
        <taxon>Streptophyta</taxon>
        <taxon>Embryophyta</taxon>
        <taxon>Tracheophyta</taxon>
        <taxon>Spermatophyta</taxon>
        <taxon>Magnoliopsida</taxon>
        <taxon>eudicotyledons</taxon>
        <taxon>Gunneridae</taxon>
        <taxon>Pentapetalae</taxon>
        <taxon>rosids</taxon>
        <taxon>fabids</taxon>
        <taxon>Malpighiales</taxon>
        <taxon>Rhizophoraceae</taxon>
        <taxon>Rhizophora</taxon>
    </lineage>
</organism>
<proteinExistence type="predicted"/>
<evidence type="ECO:0000256" key="1">
    <source>
        <dbReference type="SAM" id="Phobius"/>
    </source>
</evidence>
<feature type="transmembrane region" description="Helical" evidence="1">
    <location>
        <begin position="6"/>
        <end position="25"/>
    </location>
</feature>
<keyword evidence="1" id="KW-1133">Transmembrane helix</keyword>
<evidence type="ECO:0000313" key="2">
    <source>
        <dbReference type="EMBL" id="MBW83673.1"/>
    </source>
</evidence>
<keyword evidence="1" id="KW-0472">Membrane</keyword>
<feature type="transmembrane region" description="Helical" evidence="1">
    <location>
        <begin position="57"/>
        <end position="77"/>
    </location>
</feature>
<accession>A0A2P2IR24</accession>
<sequence>MFMHMIVLVNSITFFMSLALITILTHELPLKPWVPITILSAFGAFMCVVTANSPQDFMAVLSMGSFILLAALVKCLALHKVVLRLLEWARIRVKL</sequence>
<protein>
    <submittedName>
        <fullName evidence="2">Uncharacterized protein</fullName>
    </submittedName>
</protein>
<dbReference type="EMBL" id="GGEC01003190">
    <property type="protein sequence ID" value="MBW83673.1"/>
    <property type="molecule type" value="Transcribed_RNA"/>
</dbReference>
<dbReference type="AlphaFoldDB" id="A0A2P2IR24"/>
<keyword evidence="1" id="KW-0812">Transmembrane</keyword>
<feature type="transmembrane region" description="Helical" evidence="1">
    <location>
        <begin position="32"/>
        <end position="51"/>
    </location>
</feature>
<name>A0A2P2IR24_RHIMU</name>
<reference evidence="2" key="1">
    <citation type="submission" date="2018-02" db="EMBL/GenBank/DDBJ databases">
        <title>Rhizophora mucronata_Transcriptome.</title>
        <authorList>
            <person name="Meera S.P."/>
            <person name="Sreeshan A."/>
            <person name="Augustine A."/>
        </authorList>
    </citation>
    <scope>NUCLEOTIDE SEQUENCE</scope>
    <source>
        <tissue evidence="2">Leaf</tissue>
    </source>
</reference>